<dbReference type="GO" id="GO:0005829">
    <property type="term" value="C:cytosol"/>
    <property type="evidence" value="ECO:0007669"/>
    <property type="project" value="TreeGrafter"/>
</dbReference>
<dbReference type="Pfam" id="PF04461">
    <property type="entry name" value="YajQ"/>
    <property type="match status" value="1"/>
</dbReference>
<dbReference type="InterPro" id="IPR007551">
    <property type="entry name" value="YajQ/Smlt4090-like"/>
</dbReference>
<dbReference type="GO" id="GO:0000166">
    <property type="term" value="F:nucleotide binding"/>
    <property type="evidence" value="ECO:0007669"/>
    <property type="project" value="UniProtKB-UniRule"/>
</dbReference>
<proteinExistence type="inferred from homology"/>
<dbReference type="SUPFAM" id="SSF89963">
    <property type="entry name" value="YajQ-like"/>
    <property type="match status" value="2"/>
</dbReference>
<evidence type="ECO:0000313" key="6">
    <source>
        <dbReference type="Proteomes" id="UP000249203"/>
    </source>
</evidence>
<dbReference type="Proteomes" id="UP000287865">
    <property type="component" value="Unassembled WGS sequence"/>
</dbReference>
<reference evidence="5 7" key="1">
    <citation type="journal article" date="2018" name="Front. Microbiol.">
        <title>Genome-Based Analysis Reveals the Taxonomy and Diversity of the Family Idiomarinaceae.</title>
        <authorList>
            <person name="Liu Y."/>
            <person name="Lai Q."/>
            <person name="Shao Z."/>
        </authorList>
    </citation>
    <scope>NUCLEOTIDE SEQUENCE [LARGE SCALE GENOMIC DNA]</scope>
    <source>
        <strain evidence="5 7">CF12-14</strain>
    </source>
</reference>
<dbReference type="InterPro" id="IPR035570">
    <property type="entry name" value="UPF0234_N"/>
</dbReference>
<protein>
    <recommendedName>
        <fullName evidence="3">Nucleotide-binding protein B0I24_105140</fullName>
    </recommendedName>
</protein>
<dbReference type="EMBL" id="PIPK01000005">
    <property type="protein sequence ID" value="RUO24797.1"/>
    <property type="molecule type" value="Genomic_DNA"/>
</dbReference>
<dbReference type="EMBL" id="QLMD01000005">
    <property type="protein sequence ID" value="RAJ98387.1"/>
    <property type="molecule type" value="Genomic_DNA"/>
</dbReference>
<comment type="function">
    <text evidence="3">Nucleotide-binding protein.</text>
</comment>
<dbReference type="OrthoDB" id="9801447at2"/>
<dbReference type="Gene3D" id="3.30.70.990">
    <property type="entry name" value="YajQ-like, domain 2"/>
    <property type="match status" value="1"/>
</dbReference>
<dbReference type="CDD" id="cd11740">
    <property type="entry name" value="YajQ_like"/>
    <property type="match status" value="1"/>
</dbReference>
<keyword evidence="1 3" id="KW-0547">Nucleotide-binding</keyword>
<evidence type="ECO:0000313" key="5">
    <source>
        <dbReference type="EMBL" id="RUO24797.1"/>
    </source>
</evidence>
<evidence type="ECO:0000313" key="7">
    <source>
        <dbReference type="Proteomes" id="UP000287865"/>
    </source>
</evidence>
<name>A0A327WYP6_9GAMM</name>
<dbReference type="PANTHER" id="PTHR30476">
    <property type="entry name" value="UPF0234 PROTEIN YAJQ"/>
    <property type="match status" value="1"/>
</dbReference>
<dbReference type="NCBIfam" id="NF003819">
    <property type="entry name" value="PRK05412.1"/>
    <property type="match status" value="1"/>
</dbReference>
<evidence type="ECO:0000256" key="1">
    <source>
        <dbReference type="ARBA" id="ARBA00022741"/>
    </source>
</evidence>
<evidence type="ECO:0000313" key="4">
    <source>
        <dbReference type="EMBL" id="RAJ98387.1"/>
    </source>
</evidence>
<dbReference type="Proteomes" id="UP000249203">
    <property type="component" value="Unassembled WGS sequence"/>
</dbReference>
<keyword evidence="7" id="KW-1185">Reference proteome</keyword>
<dbReference type="PANTHER" id="PTHR30476:SF0">
    <property type="entry name" value="UPF0234 PROTEIN YAJQ"/>
    <property type="match status" value="1"/>
</dbReference>
<dbReference type="Gene3D" id="3.30.70.860">
    <property type="match status" value="1"/>
</dbReference>
<comment type="caution">
    <text evidence="4">The sequence shown here is derived from an EMBL/GenBank/DDBJ whole genome shotgun (WGS) entry which is preliminary data.</text>
</comment>
<organism evidence="4 6">
    <name type="scientific">Aliidiomarina maris</name>
    <dbReference type="NCBI Taxonomy" id="531312"/>
    <lineage>
        <taxon>Bacteria</taxon>
        <taxon>Pseudomonadati</taxon>
        <taxon>Pseudomonadota</taxon>
        <taxon>Gammaproteobacteria</taxon>
        <taxon>Alteromonadales</taxon>
        <taxon>Idiomarinaceae</taxon>
        <taxon>Aliidiomarina</taxon>
    </lineage>
</organism>
<dbReference type="AlphaFoldDB" id="A0A327WYP6"/>
<accession>A0A327WYP6</accession>
<evidence type="ECO:0000256" key="2">
    <source>
        <dbReference type="ARBA" id="ARBA00093450"/>
    </source>
</evidence>
<sequence length="161" mass="18258">MPSFDIVSEIDQVELRNAVDNAARELTTRFDFRGVEASIELKELTVTLMTESDFQLEQLVEILRNNCTRRGISMAGVDMEDEPVHSGKTYSYHVSFKQGIDQPVAKQIIKKIKDAKLKVQASIQGEKVRVTGKKRDDLQGAIALLKDSDIELPLQYENFRD</sequence>
<dbReference type="InterPro" id="IPR035571">
    <property type="entry name" value="UPF0234-like_C"/>
</dbReference>
<dbReference type="RefSeq" id="WP_111569223.1">
    <property type="nucleotide sequence ID" value="NZ_PIPK01000005.1"/>
</dbReference>
<reference evidence="4 6" key="2">
    <citation type="submission" date="2018-06" db="EMBL/GenBank/DDBJ databases">
        <title>Genomic Encyclopedia of Type Strains, Phase III (KMG-III): the genomes of soil and plant-associated and newly described type strains.</title>
        <authorList>
            <person name="Whitman W."/>
        </authorList>
    </citation>
    <scope>NUCLEOTIDE SEQUENCE [LARGE SCALE GENOMIC DNA]</scope>
    <source>
        <strain evidence="4 6">CGMCC 1.15366</strain>
    </source>
</reference>
<evidence type="ECO:0000256" key="3">
    <source>
        <dbReference type="HAMAP-Rule" id="MF_00632"/>
    </source>
</evidence>
<dbReference type="InterPro" id="IPR036183">
    <property type="entry name" value="YajQ-like_sf"/>
</dbReference>
<comment type="similarity">
    <text evidence="2 3">Belongs to the YajQ family.</text>
</comment>
<dbReference type="HAMAP" id="MF_00632">
    <property type="entry name" value="UPF0234"/>
    <property type="match status" value="1"/>
</dbReference>
<gene>
    <name evidence="4" type="ORF">B0I24_105140</name>
    <name evidence="5" type="ORF">CWE07_07055</name>
</gene>